<evidence type="ECO:0000313" key="1">
    <source>
        <dbReference type="EMBL" id="ROI14544.1"/>
    </source>
</evidence>
<reference evidence="2" key="1">
    <citation type="submission" date="2018-11" db="EMBL/GenBank/DDBJ databases">
        <title>Proposal to divide the Flavobacteriaceae and reorganize its genera based on Amino Acid Identity values calculated from whole genome sequences.</title>
        <authorList>
            <person name="Nicholson A.C."/>
            <person name="Gulvik C.A."/>
            <person name="Whitney A.M."/>
            <person name="Humrighouse B.W."/>
            <person name="Bell M."/>
            <person name="Holmes B."/>
            <person name="Steigerwalt A."/>
            <person name="Villarma A."/>
            <person name="Sheth M."/>
            <person name="Batra D."/>
            <person name="Pryor J."/>
            <person name="Bernardet J.-F."/>
            <person name="Hugo C."/>
            <person name="Kampfer P."/>
            <person name="Newman J."/>
            <person name="Mcquiston J."/>
        </authorList>
    </citation>
    <scope>NUCLEOTIDE SEQUENCE [LARGE SCALE GENOMIC DNA]</scope>
    <source>
        <strain evidence="2">DSM 22165</strain>
    </source>
</reference>
<comment type="caution">
    <text evidence="1">The sequence shown here is derived from an EMBL/GenBank/DDBJ whole genome shotgun (WGS) entry which is preliminary data.</text>
</comment>
<dbReference type="EMBL" id="RJTU01000018">
    <property type="protein sequence ID" value="ROI14544.1"/>
    <property type="molecule type" value="Genomic_DNA"/>
</dbReference>
<accession>A0A3N0XAZ7</accession>
<evidence type="ECO:0000313" key="2">
    <source>
        <dbReference type="Proteomes" id="UP000267623"/>
    </source>
</evidence>
<name>A0A3N0XAZ7_9FLAO</name>
<dbReference type="Proteomes" id="UP000267623">
    <property type="component" value="Unassembled WGS sequence"/>
</dbReference>
<protein>
    <submittedName>
        <fullName evidence="1">Uncharacterized protein</fullName>
    </submittedName>
</protein>
<proteinExistence type="predicted"/>
<dbReference type="AlphaFoldDB" id="A0A3N0XAZ7"/>
<gene>
    <name evidence="1" type="ORF">EGH73_02940</name>
</gene>
<sequence>MSAFPKTPRFTNECFSELVFQMMGKTDSYPQNLMLFHNFYEFPNLGMSAFPKTVLKFLRF</sequence>
<organism evidence="1 2">
    <name type="scientific">Epilithonimonas hominis</name>
    <dbReference type="NCBI Taxonomy" id="420404"/>
    <lineage>
        <taxon>Bacteria</taxon>
        <taxon>Pseudomonadati</taxon>
        <taxon>Bacteroidota</taxon>
        <taxon>Flavobacteriia</taxon>
        <taxon>Flavobacteriales</taxon>
        <taxon>Weeksellaceae</taxon>
        <taxon>Chryseobacterium group</taxon>
        <taxon>Epilithonimonas</taxon>
    </lineage>
</organism>